<proteinExistence type="predicted"/>
<dbReference type="EMBL" id="PUHY01000010">
    <property type="protein sequence ID" value="PQO34359.1"/>
    <property type="molecule type" value="Genomic_DNA"/>
</dbReference>
<accession>A0A2S8FQA3</accession>
<dbReference type="OrthoDB" id="9156882at2"/>
<evidence type="ECO:0000313" key="1">
    <source>
        <dbReference type="EMBL" id="PQO34359.1"/>
    </source>
</evidence>
<protein>
    <submittedName>
        <fullName evidence="1">Uncharacterized protein</fullName>
    </submittedName>
</protein>
<organism evidence="1 2">
    <name type="scientific">Blastopirellula marina</name>
    <dbReference type="NCBI Taxonomy" id="124"/>
    <lineage>
        <taxon>Bacteria</taxon>
        <taxon>Pseudomonadati</taxon>
        <taxon>Planctomycetota</taxon>
        <taxon>Planctomycetia</taxon>
        <taxon>Pirellulales</taxon>
        <taxon>Pirellulaceae</taxon>
        <taxon>Blastopirellula</taxon>
    </lineage>
</organism>
<name>A0A2S8FQA3_9BACT</name>
<comment type="caution">
    <text evidence="1">The sequence shown here is derived from an EMBL/GenBank/DDBJ whole genome shotgun (WGS) entry which is preliminary data.</text>
</comment>
<dbReference type="Proteomes" id="UP000238322">
    <property type="component" value="Unassembled WGS sequence"/>
</dbReference>
<sequence length="135" mass="15176">MNIECSFSWKSEPVGYTPVCNSNFVNRHGVSLLDCVLMDNGGLCASETIPRLRDGIKRAQSVAAGEVASSDWHSETWAVELQSDKAKIYSRYDEQYLQTLSLEGFLKALEEWTTYLQTSEADRQPKKVTFAMEAV</sequence>
<dbReference type="AlphaFoldDB" id="A0A2S8FQA3"/>
<evidence type="ECO:0000313" key="2">
    <source>
        <dbReference type="Proteomes" id="UP000238322"/>
    </source>
</evidence>
<gene>
    <name evidence="1" type="ORF">C5Y83_12580</name>
</gene>
<reference evidence="1 2" key="1">
    <citation type="submission" date="2018-02" db="EMBL/GenBank/DDBJ databases">
        <title>Comparative genomes isolates from brazilian mangrove.</title>
        <authorList>
            <person name="Araujo J.E."/>
            <person name="Taketani R.G."/>
            <person name="Silva M.C.P."/>
            <person name="Loureco M.V."/>
            <person name="Andreote F.D."/>
        </authorList>
    </citation>
    <scope>NUCLEOTIDE SEQUENCE [LARGE SCALE GENOMIC DNA]</scope>
    <source>
        <strain evidence="1 2">Hex-1 MGV</strain>
    </source>
</reference>
<dbReference type="RefSeq" id="WP_105330090.1">
    <property type="nucleotide sequence ID" value="NZ_PUHY01000010.1"/>
</dbReference>